<comment type="caution">
    <text evidence="2">The sequence shown here is derived from an EMBL/GenBank/DDBJ whole genome shotgun (WGS) entry which is preliminary data.</text>
</comment>
<feature type="region of interest" description="Disordered" evidence="1">
    <location>
        <begin position="1"/>
        <end position="36"/>
    </location>
</feature>
<gene>
    <name evidence="2" type="ORF">PLEPLA_LOCUS24961</name>
</gene>
<dbReference type="Proteomes" id="UP001153269">
    <property type="component" value="Unassembled WGS sequence"/>
</dbReference>
<accession>A0A9N7YTT6</accession>
<sequence length="109" mass="12423">MLVIGQRSSKIKKLEPRTTRAGPKEPRSTAENPHPASNSVLCLRILHELLCSFGSHWSCQAPVNGPPGRVWPRRVHTETRFRYLFRTFSSINTDLVRTREPYGDQSLVP</sequence>
<feature type="compositionally biased region" description="Basic and acidic residues" evidence="1">
    <location>
        <begin position="12"/>
        <end position="28"/>
    </location>
</feature>
<evidence type="ECO:0000313" key="3">
    <source>
        <dbReference type="Proteomes" id="UP001153269"/>
    </source>
</evidence>
<name>A0A9N7YTT6_PLEPL</name>
<dbReference type="EMBL" id="CADEAL010001957">
    <property type="protein sequence ID" value="CAB1436928.1"/>
    <property type="molecule type" value="Genomic_DNA"/>
</dbReference>
<reference evidence="2" key="1">
    <citation type="submission" date="2020-03" db="EMBL/GenBank/DDBJ databases">
        <authorList>
            <person name="Weist P."/>
        </authorList>
    </citation>
    <scope>NUCLEOTIDE SEQUENCE</scope>
</reference>
<protein>
    <submittedName>
        <fullName evidence="2">Uncharacterized protein</fullName>
    </submittedName>
</protein>
<evidence type="ECO:0000256" key="1">
    <source>
        <dbReference type="SAM" id="MobiDB-lite"/>
    </source>
</evidence>
<dbReference type="AlphaFoldDB" id="A0A9N7YTT6"/>
<proteinExistence type="predicted"/>
<organism evidence="2 3">
    <name type="scientific">Pleuronectes platessa</name>
    <name type="common">European plaice</name>
    <dbReference type="NCBI Taxonomy" id="8262"/>
    <lineage>
        <taxon>Eukaryota</taxon>
        <taxon>Metazoa</taxon>
        <taxon>Chordata</taxon>
        <taxon>Craniata</taxon>
        <taxon>Vertebrata</taxon>
        <taxon>Euteleostomi</taxon>
        <taxon>Actinopterygii</taxon>
        <taxon>Neopterygii</taxon>
        <taxon>Teleostei</taxon>
        <taxon>Neoteleostei</taxon>
        <taxon>Acanthomorphata</taxon>
        <taxon>Carangaria</taxon>
        <taxon>Pleuronectiformes</taxon>
        <taxon>Pleuronectoidei</taxon>
        <taxon>Pleuronectidae</taxon>
        <taxon>Pleuronectes</taxon>
    </lineage>
</organism>
<keyword evidence="3" id="KW-1185">Reference proteome</keyword>
<evidence type="ECO:0000313" key="2">
    <source>
        <dbReference type="EMBL" id="CAB1436928.1"/>
    </source>
</evidence>